<name>A0A2I1P9I7_9MICO</name>
<dbReference type="PANTHER" id="PTHR21600:SF84">
    <property type="entry name" value="PSEUDOURIDINE SYNTHASE RSUA_RLUA-LIKE DOMAIN-CONTAINING PROTEIN"/>
    <property type="match status" value="1"/>
</dbReference>
<keyword evidence="7" id="KW-1185">Reference proteome</keyword>
<evidence type="ECO:0000256" key="4">
    <source>
        <dbReference type="SAM" id="MobiDB-lite"/>
    </source>
</evidence>
<dbReference type="GO" id="GO:0003723">
    <property type="term" value="F:RNA binding"/>
    <property type="evidence" value="ECO:0007669"/>
    <property type="project" value="InterPro"/>
</dbReference>
<dbReference type="GO" id="GO:0009982">
    <property type="term" value="F:pseudouridine synthase activity"/>
    <property type="evidence" value="ECO:0007669"/>
    <property type="project" value="InterPro"/>
</dbReference>
<dbReference type="OrthoDB" id="9807829at2"/>
<dbReference type="EMBL" id="PKIZ01000015">
    <property type="protein sequence ID" value="PKZ41283.1"/>
    <property type="molecule type" value="Genomic_DNA"/>
</dbReference>
<evidence type="ECO:0000256" key="3">
    <source>
        <dbReference type="ARBA" id="ARBA00033164"/>
    </source>
</evidence>
<organism evidence="6 7">
    <name type="scientific">Kytococcus schroeteri</name>
    <dbReference type="NCBI Taxonomy" id="138300"/>
    <lineage>
        <taxon>Bacteria</taxon>
        <taxon>Bacillati</taxon>
        <taxon>Actinomycetota</taxon>
        <taxon>Actinomycetes</taxon>
        <taxon>Micrococcales</taxon>
        <taxon>Kytococcaceae</taxon>
        <taxon>Kytococcus</taxon>
    </lineage>
</organism>
<dbReference type="GO" id="GO:0140098">
    <property type="term" value="F:catalytic activity, acting on RNA"/>
    <property type="evidence" value="ECO:0007669"/>
    <property type="project" value="UniProtKB-ARBA"/>
</dbReference>
<dbReference type="SUPFAM" id="SSF55120">
    <property type="entry name" value="Pseudouridine synthase"/>
    <property type="match status" value="1"/>
</dbReference>
<sequence length="349" mass="37505">MSRSRRRRPSPLPPREGVGVARVRIPPGGPWATVAEALAEVTGQPGLVAAGIAAGEVVVDDGVPGSRGLVADETTAYLPTGPRRRVAWLYRPHPVEPEVPGGLPVLQQDEHWVAVDKPPFLATIPRGVHVQQTVVARLQQTHPDAVPVHRLDRLTSGVLLCARTPGARAPLQQLFERREVAKTYEAVVSLPSDEAAAGAGERPPWPVAPGTEGLGLAQRVERALGVQRHRLVKRRGSHQVAVVSGPPDAETRIEAVEVDEAAGRAALRLHPRTGRTHQLRVQLAHLGLPIVGDPLYPVQTEQVTGDFTTPLQLLARELAWTDPWTGARRTAASPRTLPLRGHPEVPGEG</sequence>
<evidence type="ECO:0000313" key="7">
    <source>
        <dbReference type="Proteomes" id="UP000234206"/>
    </source>
</evidence>
<dbReference type="PROSITE" id="PS01129">
    <property type="entry name" value="PSI_RLU"/>
    <property type="match status" value="1"/>
</dbReference>
<dbReference type="AlphaFoldDB" id="A0A2I1P9I7"/>
<comment type="caution">
    <text evidence="6">The sequence shown here is derived from an EMBL/GenBank/DDBJ whole genome shotgun (WGS) entry which is preliminary data.</text>
</comment>
<dbReference type="InterPro" id="IPR050188">
    <property type="entry name" value="RluA_PseudoU_synthase"/>
</dbReference>
<comment type="catalytic activity">
    <reaction evidence="1">
        <text>a uridine in RNA = a pseudouridine in RNA</text>
        <dbReference type="Rhea" id="RHEA:48348"/>
        <dbReference type="Rhea" id="RHEA-COMP:12068"/>
        <dbReference type="Rhea" id="RHEA-COMP:12069"/>
        <dbReference type="ChEBI" id="CHEBI:65314"/>
        <dbReference type="ChEBI" id="CHEBI:65315"/>
    </reaction>
</comment>
<evidence type="ECO:0000313" key="6">
    <source>
        <dbReference type="EMBL" id="PKZ41283.1"/>
    </source>
</evidence>
<dbReference type="InterPro" id="IPR020103">
    <property type="entry name" value="PsdUridine_synth_cat_dom_sf"/>
</dbReference>
<reference evidence="6 7" key="1">
    <citation type="submission" date="2017-12" db="EMBL/GenBank/DDBJ databases">
        <title>Phylogenetic diversity of female urinary microbiome.</title>
        <authorList>
            <person name="Thomas-White K."/>
            <person name="Wolfe A.J."/>
        </authorList>
    </citation>
    <scope>NUCLEOTIDE SEQUENCE [LARGE SCALE GENOMIC DNA]</scope>
    <source>
        <strain evidence="6 7">UMB1298</strain>
    </source>
</reference>
<feature type="domain" description="Pseudouridine synthase RsuA/RluA-like" evidence="5">
    <location>
        <begin position="111"/>
        <end position="285"/>
    </location>
</feature>
<dbReference type="PANTHER" id="PTHR21600">
    <property type="entry name" value="MITOCHONDRIAL RNA PSEUDOURIDINE SYNTHASE"/>
    <property type="match status" value="1"/>
</dbReference>
<accession>A0A2I1P9I7</accession>
<evidence type="ECO:0000256" key="1">
    <source>
        <dbReference type="ARBA" id="ARBA00000073"/>
    </source>
</evidence>
<evidence type="ECO:0000259" key="5">
    <source>
        <dbReference type="Pfam" id="PF00849"/>
    </source>
</evidence>
<dbReference type="GO" id="GO:0000455">
    <property type="term" value="P:enzyme-directed rRNA pseudouridine synthesis"/>
    <property type="evidence" value="ECO:0007669"/>
    <property type="project" value="TreeGrafter"/>
</dbReference>
<feature type="region of interest" description="Disordered" evidence="4">
    <location>
        <begin position="1"/>
        <end position="23"/>
    </location>
</feature>
<dbReference type="Pfam" id="PF00849">
    <property type="entry name" value="PseudoU_synth_2"/>
    <property type="match status" value="1"/>
</dbReference>
<proteinExistence type="predicted"/>
<dbReference type="InterPro" id="IPR006145">
    <property type="entry name" value="PsdUridine_synth_RsuA/RluA"/>
</dbReference>
<dbReference type="Proteomes" id="UP000234206">
    <property type="component" value="Unassembled WGS sequence"/>
</dbReference>
<feature type="region of interest" description="Disordered" evidence="4">
    <location>
        <begin position="326"/>
        <end position="349"/>
    </location>
</feature>
<gene>
    <name evidence="6" type="ORF">CYJ76_08270</name>
</gene>
<protein>
    <recommendedName>
        <fullName evidence="2">RNA pseudouridylate synthase</fullName>
    </recommendedName>
    <alternativeName>
        <fullName evidence="3">RNA-uridine isomerase</fullName>
    </alternativeName>
</protein>
<dbReference type="Gene3D" id="3.30.2350.10">
    <property type="entry name" value="Pseudouridine synthase"/>
    <property type="match status" value="1"/>
</dbReference>
<dbReference type="InterPro" id="IPR006224">
    <property type="entry name" value="PsdUridine_synth_RluA-like_CS"/>
</dbReference>
<evidence type="ECO:0000256" key="2">
    <source>
        <dbReference type="ARBA" id="ARBA00031870"/>
    </source>
</evidence>